<evidence type="ECO:0000313" key="3">
    <source>
        <dbReference type="Proteomes" id="UP000317036"/>
    </source>
</evidence>
<accession>A0A559K0G7</accession>
<dbReference type="InterPro" id="IPR036779">
    <property type="entry name" value="LysM_dom_sf"/>
</dbReference>
<proteinExistence type="predicted"/>
<dbReference type="SUPFAM" id="SSF54106">
    <property type="entry name" value="LysM domain"/>
    <property type="match status" value="1"/>
</dbReference>
<gene>
    <name evidence="2" type="ORF">FPZ49_29310</name>
</gene>
<dbReference type="Pfam" id="PF01476">
    <property type="entry name" value="LysM"/>
    <property type="match status" value="1"/>
</dbReference>
<protein>
    <submittedName>
        <fullName evidence="2">LysM peptidoglycan-binding domain-containing protein</fullName>
    </submittedName>
</protein>
<dbReference type="Proteomes" id="UP000317036">
    <property type="component" value="Unassembled WGS sequence"/>
</dbReference>
<evidence type="ECO:0000259" key="1">
    <source>
        <dbReference type="PROSITE" id="PS51782"/>
    </source>
</evidence>
<feature type="domain" description="LysM" evidence="1">
    <location>
        <begin position="14"/>
        <end position="58"/>
    </location>
</feature>
<reference evidence="2 3" key="1">
    <citation type="submission" date="2019-07" db="EMBL/GenBank/DDBJ databases">
        <authorList>
            <person name="Kim J."/>
        </authorList>
    </citation>
    <scope>NUCLEOTIDE SEQUENCE [LARGE SCALE GENOMIC DNA]</scope>
    <source>
        <strain evidence="2 3">JC52</strain>
    </source>
</reference>
<organism evidence="2 3">
    <name type="scientific">Paenibacillus cremeus</name>
    <dbReference type="NCBI Taxonomy" id="2163881"/>
    <lineage>
        <taxon>Bacteria</taxon>
        <taxon>Bacillati</taxon>
        <taxon>Bacillota</taxon>
        <taxon>Bacilli</taxon>
        <taxon>Bacillales</taxon>
        <taxon>Paenibacillaceae</taxon>
        <taxon>Paenibacillus</taxon>
    </lineage>
</organism>
<dbReference type="OrthoDB" id="9769314at2"/>
<dbReference type="Gene3D" id="3.10.350.10">
    <property type="entry name" value="LysM domain"/>
    <property type="match status" value="1"/>
</dbReference>
<dbReference type="CDD" id="cd00118">
    <property type="entry name" value="LysM"/>
    <property type="match status" value="1"/>
</dbReference>
<comment type="caution">
    <text evidence="2">The sequence shown here is derived from an EMBL/GenBank/DDBJ whole genome shotgun (WGS) entry which is preliminary data.</text>
</comment>
<keyword evidence="3" id="KW-1185">Reference proteome</keyword>
<name>A0A559K0G7_9BACL</name>
<evidence type="ECO:0000313" key="2">
    <source>
        <dbReference type="EMBL" id="TVY05586.1"/>
    </source>
</evidence>
<dbReference type="RefSeq" id="WP_144853895.1">
    <property type="nucleotide sequence ID" value="NZ_VNJI01000055.1"/>
</dbReference>
<sequence length="176" mass="19769">MQPYFFRQCPANHLVHTIQPGETLYHIAQYYHVPLASIYQSNPGIDAYYLSVGQQICIPSMSPSGGTDFMGTFQAMQNDINALKAESTVQQSAEKNYGTSNQTTRVLKVTNQEIQFEAAPVTFQGNYSGHYTMGNSYPYYSDASMGGKRSITVKDNFGIWHMFAFQDPSASFRQQK</sequence>
<dbReference type="SMART" id="SM00257">
    <property type="entry name" value="LysM"/>
    <property type="match status" value="1"/>
</dbReference>
<dbReference type="PROSITE" id="PS51782">
    <property type="entry name" value="LYSM"/>
    <property type="match status" value="1"/>
</dbReference>
<dbReference type="EMBL" id="VNJI01000055">
    <property type="protein sequence ID" value="TVY05586.1"/>
    <property type="molecule type" value="Genomic_DNA"/>
</dbReference>
<dbReference type="InterPro" id="IPR018392">
    <property type="entry name" value="LysM"/>
</dbReference>
<dbReference type="AlphaFoldDB" id="A0A559K0G7"/>